<keyword evidence="2" id="KW-1185">Reference proteome</keyword>
<name>G7Y7E1_CLOSI</name>
<evidence type="ECO:0000313" key="1">
    <source>
        <dbReference type="EMBL" id="GAA48876.1"/>
    </source>
</evidence>
<reference evidence="1" key="1">
    <citation type="journal article" date="2011" name="Genome Biol.">
        <title>The draft genome of the carcinogenic human liver fluke Clonorchis sinensis.</title>
        <authorList>
            <person name="Wang X."/>
            <person name="Chen W."/>
            <person name="Huang Y."/>
            <person name="Sun J."/>
            <person name="Men J."/>
            <person name="Liu H."/>
            <person name="Luo F."/>
            <person name="Guo L."/>
            <person name="Lv X."/>
            <person name="Deng C."/>
            <person name="Zhou C."/>
            <person name="Fan Y."/>
            <person name="Li X."/>
            <person name="Huang L."/>
            <person name="Hu Y."/>
            <person name="Liang C."/>
            <person name="Hu X."/>
            <person name="Xu J."/>
            <person name="Yu X."/>
        </authorList>
    </citation>
    <scope>NUCLEOTIDE SEQUENCE [LARGE SCALE GENOMIC DNA]</scope>
    <source>
        <strain evidence="1">Henan</strain>
    </source>
</reference>
<protein>
    <submittedName>
        <fullName evidence="1">Uncharacterized protein</fullName>
    </submittedName>
</protein>
<gene>
    <name evidence="1" type="ORF">CLF_102162</name>
</gene>
<proteinExistence type="predicted"/>
<dbReference type="AlphaFoldDB" id="G7Y7E1"/>
<evidence type="ECO:0000313" key="2">
    <source>
        <dbReference type="Proteomes" id="UP000008909"/>
    </source>
</evidence>
<dbReference type="Proteomes" id="UP000008909">
    <property type="component" value="Unassembled WGS sequence"/>
</dbReference>
<reference key="2">
    <citation type="submission" date="2011-10" db="EMBL/GenBank/DDBJ databases">
        <title>The genome and transcriptome sequence of Clonorchis sinensis provide insights into the carcinogenic liver fluke.</title>
        <authorList>
            <person name="Wang X."/>
            <person name="Huang Y."/>
            <person name="Chen W."/>
            <person name="Liu H."/>
            <person name="Guo L."/>
            <person name="Chen Y."/>
            <person name="Luo F."/>
            <person name="Zhou W."/>
            <person name="Sun J."/>
            <person name="Mao Q."/>
            <person name="Liang P."/>
            <person name="Zhou C."/>
            <person name="Tian Y."/>
            <person name="Men J."/>
            <person name="Lv X."/>
            <person name="Huang L."/>
            <person name="Zhou J."/>
            <person name="Hu Y."/>
            <person name="Li R."/>
            <person name="Zhang F."/>
            <person name="Lei H."/>
            <person name="Li X."/>
            <person name="Hu X."/>
            <person name="Liang C."/>
            <person name="Xu J."/>
            <person name="Wu Z."/>
            <person name="Yu X."/>
        </authorList>
    </citation>
    <scope>NUCLEOTIDE SEQUENCE</scope>
    <source>
        <strain>Henan</strain>
    </source>
</reference>
<dbReference type="EMBL" id="DF142915">
    <property type="protein sequence ID" value="GAA48876.1"/>
    <property type="molecule type" value="Genomic_DNA"/>
</dbReference>
<accession>G7Y7E1</accession>
<organism evidence="1 2">
    <name type="scientific">Clonorchis sinensis</name>
    <name type="common">Chinese liver fluke</name>
    <dbReference type="NCBI Taxonomy" id="79923"/>
    <lineage>
        <taxon>Eukaryota</taxon>
        <taxon>Metazoa</taxon>
        <taxon>Spiralia</taxon>
        <taxon>Lophotrochozoa</taxon>
        <taxon>Platyhelminthes</taxon>
        <taxon>Trematoda</taxon>
        <taxon>Digenea</taxon>
        <taxon>Opisthorchiida</taxon>
        <taxon>Opisthorchiata</taxon>
        <taxon>Opisthorchiidae</taxon>
        <taxon>Clonorchis</taxon>
    </lineage>
</organism>
<sequence>MEYLDFFLVRLLDAEFREQSVSTFTPDQHFINTVDFIRKPIHSWFKEASDRIPGNRELLREWAVLRQIGRNHRPYYFKTFLLSHLSHYPLTMQQVVMTGPVKRTTRWLIANRNPLVDALLILRGELYRYCSQIGCELTEARLRELMIIIGTERKEAEKLGKLYPNFRTQIDFGKAGIGSITVVHQLWCSAEERAKPAENMHALKRCLGNKTKPGTSKVHKPTKMMTNMADRIKTNAHICALNVLKFGSIMYRPAQSEYNADVHRFAYLHPSALFRPTQPKIQRLHSKRQSKKLTGYDRSRHCNNGNLLFSVSASGVNLSSSFGDGYLVLGRLSYRGTARGAKCAAFLPELANDLPSFGVRSALINCKVMLLDMRSLITPPTTQNEALKVEKHFVYLGSCISFECSIIDRIDARIFKAMVAFADLRQPWCKHLRMIVTVSFLRGTEFTVHYSVLSTDQEHYVSHCWAPDSWYTSRFTYHTRTMLFWTKKRSAVMVFPAKDFAVGIQDDVAHRLAQNIFGGWCLRETLKTEGRFLKSRTIAVFSRLSSIRAP</sequence>